<dbReference type="GO" id="GO:0006096">
    <property type="term" value="P:glycolytic process"/>
    <property type="evidence" value="ECO:0007669"/>
    <property type="project" value="UniProtKB-UniRule"/>
</dbReference>
<dbReference type="PIRSF" id="PIRSF000724">
    <property type="entry name" value="Pgk"/>
    <property type="match status" value="1"/>
</dbReference>
<feature type="binding site" evidence="13">
    <location>
        <position position="36"/>
    </location>
    <ligand>
        <name>(2R)-3-phosphoglycerate</name>
        <dbReference type="ChEBI" id="CHEBI:58272"/>
    </ligand>
</feature>
<comment type="pathway">
    <text evidence="2 12">Carbohydrate degradation; glycolysis; pyruvate from D-glyceraldehyde 3-phosphate: step 2/5.</text>
</comment>
<keyword evidence="7 12" id="KW-0808">Transferase</keyword>
<keyword evidence="10 12" id="KW-0067">ATP-binding</keyword>
<organism evidence="16 17">
    <name type="scientific">Raineya orbicola</name>
    <dbReference type="NCBI Taxonomy" id="2016530"/>
    <lineage>
        <taxon>Bacteria</taxon>
        <taxon>Pseudomonadati</taxon>
        <taxon>Bacteroidota</taxon>
        <taxon>Cytophagia</taxon>
        <taxon>Cytophagales</taxon>
        <taxon>Raineyaceae</taxon>
        <taxon>Raineya</taxon>
    </lineage>
</organism>
<keyword evidence="17" id="KW-1185">Reference proteome</keyword>
<keyword evidence="11 12" id="KW-0324">Glycolysis</keyword>
<dbReference type="Gene3D" id="3.40.50.1260">
    <property type="entry name" value="Phosphoglycerate kinase, N-terminal domain"/>
    <property type="match status" value="2"/>
</dbReference>
<evidence type="ECO:0000256" key="1">
    <source>
        <dbReference type="ARBA" id="ARBA00000642"/>
    </source>
</evidence>
<comment type="subunit">
    <text evidence="4 12">Monomer.</text>
</comment>
<evidence type="ECO:0000256" key="6">
    <source>
        <dbReference type="ARBA" id="ARBA00016471"/>
    </source>
</evidence>
<feature type="binding site" evidence="12 14">
    <location>
        <begin position="353"/>
        <end position="356"/>
    </location>
    <ligand>
        <name>ATP</name>
        <dbReference type="ChEBI" id="CHEBI:30616"/>
    </ligand>
</feature>
<comment type="caution">
    <text evidence="16">The sequence shown here is derived from an EMBL/GenBank/DDBJ whole genome shotgun (WGS) entry which is preliminary data.</text>
</comment>
<dbReference type="Proteomes" id="UP000233387">
    <property type="component" value="Unassembled WGS sequence"/>
</dbReference>
<evidence type="ECO:0000256" key="7">
    <source>
        <dbReference type="ARBA" id="ARBA00022679"/>
    </source>
</evidence>
<evidence type="ECO:0000256" key="4">
    <source>
        <dbReference type="ARBA" id="ARBA00011245"/>
    </source>
</evidence>
<dbReference type="PROSITE" id="PS00111">
    <property type="entry name" value="PGLYCERATE_KINASE"/>
    <property type="match status" value="1"/>
</dbReference>
<dbReference type="RefSeq" id="WP_101359135.1">
    <property type="nucleotide sequence ID" value="NZ_NKXO01000029.1"/>
</dbReference>
<feature type="binding site" evidence="12 13">
    <location>
        <begin position="19"/>
        <end position="21"/>
    </location>
    <ligand>
        <name>substrate</name>
    </ligand>
</feature>
<evidence type="ECO:0000256" key="11">
    <source>
        <dbReference type="ARBA" id="ARBA00023152"/>
    </source>
</evidence>
<dbReference type="GO" id="GO:0004618">
    <property type="term" value="F:phosphoglycerate kinase activity"/>
    <property type="evidence" value="ECO:0007669"/>
    <property type="project" value="UniProtKB-UniRule"/>
</dbReference>
<comment type="subcellular location">
    <subcellularLocation>
        <location evidence="12">Cytoplasm</location>
    </subcellularLocation>
</comment>
<dbReference type="InterPro" id="IPR001576">
    <property type="entry name" value="Phosphoglycerate_kinase"/>
</dbReference>
<feature type="binding site" evidence="13">
    <location>
        <position position="118"/>
    </location>
    <ligand>
        <name>(2R)-3-phosphoglycerate</name>
        <dbReference type="ChEBI" id="CHEBI:58272"/>
    </ligand>
</feature>
<dbReference type="HAMAP" id="MF_00145">
    <property type="entry name" value="Phosphoglyc_kinase"/>
    <property type="match status" value="1"/>
</dbReference>
<dbReference type="InterPro" id="IPR015824">
    <property type="entry name" value="Phosphoglycerate_kinase_N"/>
</dbReference>
<keyword evidence="9 12" id="KW-0418">Kinase</keyword>
<dbReference type="CDD" id="cd00318">
    <property type="entry name" value="Phosphoglycerate_kinase"/>
    <property type="match status" value="1"/>
</dbReference>
<accession>A0A2N3IBV1</accession>
<feature type="binding site" evidence="12">
    <location>
        <position position="36"/>
    </location>
    <ligand>
        <name>substrate</name>
    </ligand>
</feature>
<evidence type="ECO:0000256" key="3">
    <source>
        <dbReference type="ARBA" id="ARBA00008982"/>
    </source>
</evidence>
<evidence type="ECO:0000256" key="10">
    <source>
        <dbReference type="ARBA" id="ARBA00022840"/>
    </source>
</evidence>
<sequence>MLNIENYNFSGKKVLVRVDFNVPLDKNTFEVTDLTRLKAHVPTIRKITQEGGSAILMSHLGRPKGGYEEKYSLKHVIPALEKLLGQKVSFATDCISEEAWQKAQNLKAGEVLLLENVRFYAEEEKGDEVFAQKLARLGDVYVNDAFGTAHRKHASTAVIAQFFKEKMAGFVMKAEIDNAQKVLENAEKPFTAIMGGAKISDKILIIERLLEKVDNLLIGGGMSYTFFKALGGEIGSSLVEEDKLDLAKNLLEKAKAKGVNLVLPKDSVIADAFNNEANRKEADNMCIPAGWMGLDIGVKAVEEFSELIKQSKTILWNGPMGVFEMPNFAKGTAAVAQAIAEATAKGAFSLIGGGDSAAAVNQLGFGEQVSYISTGGGALLEYMEGKELPGVKALES</sequence>
<evidence type="ECO:0000313" key="16">
    <source>
        <dbReference type="EMBL" id="PKQ67844.1"/>
    </source>
</evidence>
<reference evidence="16 17" key="1">
    <citation type="submission" date="2017-06" db="EMBL/GenBank/DDBJ databases">
        <title>Raineya orbicola gen. nov., sp. nov. a slightly thermophilic bacterium of the phylum Bacteroidetes and the description of Raineyaceae fam. nov.</title>
        <authorList>
            <person name="Albuquerque L."/>
            <person name="Polonia A.R.M."/>
            <person name="Barroso C."/>
            <person name="Froufe H.J.C."/>
            <person name="Lage O."/>
            <person name="Lobo-Da-Cunha A."/>
            <person name="Egas C."/>
            <person name="Da Costa M.S."/>
        </authorList>
    </citation>
    <scope>NUCLEOTIDE SEQUENCE [LARGE SCALE GENOMIC DNA]</scope>
    <source>
        <strain evidence="16 17">SPSPC-11</strain>
    </source>
</reference>
<evidence type="ECO:0000256" key="5">
    <source>
        <dbReference type="ARBA" id="ARBA00013061"/>
    </source>
</evidence>
<dbReference type="OrthoDB" id="9808460at2"/>
<dbReference type="EC" id="2.7.2.3" evidence="5 12"/>
<dbReference type="AlphaFoldDB" id="A0A2N3IBV1"/>
<evidence type="ECO:0000256" key="14">
    <source>
        <dbReference type="PIRSR" id="PIRSR000724-2"/>
    </source>
</evidence>
<dbReference type="PANTHER" id="PTHR11406:SF23">
    <property type="entry name" value="PHOSPHOGLYCERATE KINASE 1, CHLOROPLASTIC-RELATED"/>
    <property type="match status" value="1"/>
</dbReference>
<comment type="similarity">
    <text evidence="3 12 15">Belongs to the phosphoglycerate kinase family.</text>
</comment>
<dbReference type="SUPFAM" id="SSF53748">
    <property type="entry name" value="Phosphoglycerate kinase"/>
    <property type="match status" value="1"/>
</dbReference>
<evidence type="ECO:0000256" key="2">
    <source>
        <dbReference type="ARBA" id="ARBA00004838"/>
    </source>
</evidence>
<keyword evidence="8 12" id="KW-0547">Nucleotide-binding</keyword>
<feature type="binding site" evidence="12">
    <location>
        <position position="118"/>
    </location>
    <ligand>
        <name>substrate</name>
    </ligand>
</feature>
<name>A0A2N3IBV1_9BACT</name>
<dbReference type="GO" id="GO:0043531">
    <property type="term" value="F:ADP binding"/>
    <property type="evidence" value="ECO:0007669"/>
    <property type="project" value="TreeGrafter"/>
</dbReference>
<dbReference type="PANTHER" id="PTHR11406">
    <property type="entry name" value="PHOSPHOGLYCERATE KINASE"/>
    <property type="match status" value="1"/>
</dbReference>
<dbReference type="FunFam" id="3.40.50.1260:FF:000003">
    <property type="entry name" value="Phosphoglycerate kinase"/>
    <property type="match status" value="1"/>
</dbReference>
<dbReference type="GO" id="GO:0005829">
    <property type="term" value="C:cytosol"/>
    <property type="evidence" value="ECO:0007669"/>
    <property type="project" value="TreeGrafter"/>
</dbReference>
<dbReference type="FunFam" id="3.40.50.1260:FF:000006">
    <property type="entry name" value="Phosphoglycerate kinase"/>
    <property type="match status" value="1"/>
</dbReference>
<dbReference type="InterPro" id="IPR036043">
    <property type="entry name" value="Phosphoglycerate_kinase_sf"/>
</dbReference>
<evidence type="ECO:0000256" key="9">
    <source>
        <dbReference type="ARBA" id="ARBA00022777"/>
    </source>
</evidence>
<feature type="binding site" evidence="12 13">
    <location>
        <begin position="59"/>
        <end position="62"/>
    </location>
    <ligand>
        <name>substrate</name>
    </ligand>
</feature>
<evidence type="ECO:0000256" key="15">
    <source>
        <dbReference type="RuleBase" id="RU000532"/>
    </source>
</evidence>
<dbReference type="EMBL" id="NKXO01000029">
    <property type="protein sequence ID" value="PKQ67844.1"/>
    <property type="molecule type" value="Genomic_DNA"/>
</dbReference>
<evidence type="ECO:0000256" key="8">
    <source>
        <dbReference type="ARBA" id="ARBA00022741"/>
    </source>
</evidence>
<dbReference type="Pfam" id="PF00162">
    <property type="entry name" value="PGK"/>
    <property type="match status" value="1"/>
</dbReference>
<feature type="binding site" evidence="12 14">
    <location>
        <position position="293"/>
    </location>
    <ligand>
        <name>ATP</name>
        <dbReference type="ChEBI" id="CHEBI:30616"/>
    </ligand>
</feature>
<feature type="binding site" evidence="12 14">
    <location>
        <position position="202"/>
    </location>
    <ligand>
        <name>ATP</name>
        <dbReference type="ChEBI" id="CHEBI:30616"/>
    </ligand>
</feature>
<dbReference type="GO" id="GO:0005524">
    <property type="term" value="F:ATP binding"/>
    <property type="evidence" value="ECO:0007669"/>
    <property type="project" value="UniProtKB-KW"/>
</dbReference>
<evidence type="ECO:0000256" key="12">
    <source>
        <dbReference type="HAMAP-Rule" id="MF_00145"/>
    </source>
</evidence>
<keyword evidence="12" id="KW-0963">Cytoplasm</keyword>
<evidence type="ECO:0000313" key="17">
    <source>
        <dbReference type="Proteomes" id="UP000233387"/>
    </source>
</evidence>
<feature type="binding site" evidence="12 14">
    <location>
        <position position="324"/>
    </location>
    <ligand>
        <name>ATP</name>
        <dbReference type="ChEBI" id="CHEBI:30616"/>
    </ligand>
</feature>
<dbReference type="PRINTS" id="PR00477">
    <property type="entry name" value="PHGLYCKINASE"/>
</dbReference>
<proteinExistence type="inferred from homology"/>
<dbReference type="UniPathway" id="UPA00109">
    <property type="reaction ID" value="UER00185"/>
</dbReference>
<feature type="binding site" evidence="13">
    <location>
        <position position="151"/>
    </location>
    <ligand>
        <name>(2R)-3-phosphoglycerate</name>
        <dbReference type="ChEBI" id="CHEBI:58272"/>
    </ligand>
</feature>
<protein>
    <recommendedName>
        <fullName evidence="6 12">Phosphoglycerate kinase</fullName>
        <ecNumber evidence="5 12">2.7.2.3</ecNumber>
    </recommendedName>
</protein>
<comment type="catalytic activity">
    <reaction evidence="1 12 15">
        <text>(2R)-3-phosphoglycerate + ATP = (2R)-3-phospho-glyceroyl phosphate + ADP</text>
        <dbReference type="Rhea" id="RHEA:14801"/>
        <dbReference type="ChEBI" id="CHEBI:30616"/>
        <dbReference type="ChEBI" id="CHEBI:57604"/>
        <dbReference type="ChEBI" id="CHEBI:58272"/>
        <dbReference type="ChEBI" id="CHEBI:456216"/>
        <dbReference type="EC" id="2.7.2.3"/>
    </reaction>
</comment>
<gene>
    <name evidence="12" type="primary">pgk</name>
    <name evidence="16" type="ORF">Rain11_1862</name>
</gene>
<feature type="binding site" evidence="12">
    <location>
        <position position="151"/>
    </location>
    <ligand>
        <name>substrate</name>
    </ligand>
</feature>
<evidence type="ECO:0000256" key="13">
    <source>
        <dbReference type="PIRSR" id="PIRSR000724-1"/>
    </source>
</evidence>
<dbReference type="InterPro" id="IPR015911">
    <property type="entry name" value="Phosphoglycerate_kinase_CS"/>
</dbReference>
<dbReference type="GO" id="GO:0006094">
    <property type="term" value="P:gluconeogenesis"/>
    <property type="evidence" value="ECO:0007669"/>
    <property type="project" value="TreeGrafter"/>
</dbReference>